<protein>
    <submittedName>
        <fullName evidence="1">Uncharacterized protein</fullName>
    </submittedName>
</protein>
<sequence length="249" mass="26684">MSFSHPLGPATVALPLLDEPGERLLWATRLRTFYFDVDGLDARGEPKKGVLERAAGAVGGSVAFLTLGAIFGFPDGDSDKPPPPEVIFFGPAPGCLAHQAAGELGESGKTGIRWVWALSTHRFAVLGPAPVEQPEEPREPDDSVLKKAFSLGRGIGKGLKEAARILADNRQRYGENIEGEPIAMPRYSVHTEFPRERITGVAVARRRAGRREQPCLRVSLVDGSGVDLLMATTDPDDLGRLQALTNGVG</sequence>
<evidence type="ECO:0000313" key="1">
    <source>
        <dbReference type="EMBL" id="WAL66727.1"/>
    </source>
</evidence>
<dbReference type="RefSeq" id="WP_268756857.1">
    <property type="nucleotide sequence ID" value="NZ_CP113836.1"/>
</dbReference>
<dbReference type="EMBL" id="CP113836">
    <property type="protein sequence ID" value="WAL66727.1"/>
    <property type="molecule type" value="Genomic_DNA"/>
</dbReference>
<evidence type="ECO:0000313" key="2">
    <source>
        <dbReference type="Proteomes" id="UP001163203"/>
    </source>
</evidence>
<proteinExistence type="predicted"/>
<dbReference type="Proteomes" id="UP001163203">
    <property type="component" value="Chromosome"/>
</dbReference>
<name>A0ABY7B650_9PSEU</name>
<keyword evidence="2" id="KW-1185">Reference proteome</keyword>
<organism evidence="1 2">
    <name type="scientific">Amycolatopsis cynarae</name>
    <dbReference type="NCBI Taxonomy" id="2995223"/>
    <lineage>
        <taxon>Bacteria</taxon>
        <taxon>Bacillati</taxon>
        <taxon>Actinomycetota</taxon>
        <taxon>Actinomycetes</taxon>
        <taxon>Pseudonocardiales</taxon>
        <taxon>Pseudonocardiaceae</taxon>
        <taxon>Amycolatopsis</taxon>
    </lineage>
</organism>
<reference evidence="1" key="1">
    <citation type="submission" date="2022-11" db="EMBL/GenBank/DDBJ databases">
        <authorList>
            <person name="Mo P."/>
        </authorList>
    </citation>
    <scope>NUCLEOTIDE SEQUENCE</scope>
    <source>
        <strain evidence="1">HUAS 11-8</strain>
    </source>
</reference>
<accession>A0ABY7B650</accession>
<gene>
    <name evidence="1" type="ORF">ORV05_02615</name>
</gene>